<comment type="caution">
    <text evidence="2">The sequence shown here is derived from an EMBL/GenBank/DDBJ whole genome shotgun (WGS) entry which is preliminary data.</text>
</comment>
<evidence type="ECO:0000313" key="3">
    <source>
        <dbReference type="Proteomes" id="UP000281332"/>
    </source>
</evidence>
<dbReference type="GO" id="GO:0006355">
    <property type="term" value="P:regulation of DNA-templated transcription"/>
    <property type="evidence" value="ECO:0007669"/>
    <property type="project" value="InterPro"/>
</dbReference>
<dbReference type="PROSITE" id="PS51372">
    <property type="entry name" value="PRD_2"/>
    <property type="match status" value="1"/>
</dbReference>
<organism evidence="2 3">
    <name type="scientific">Candidatus Pantoea deserta</name>
    <dbReference type="NCBI Taxonomy" id="1869313"/>
    <lineage>
        <taxon>Bacteria</taxon>
        <taxon>Pseudomonadati</taxon>
        <taxon>Pseudomonadota</taxon>
        <taxon>Gammaproteobacteria</taxon>
        <taxon>Enterobacterales</taxon>
        <taxon>Erwiniaceae</taxon>
        <taxon>Pantoea</taxon>
    </lineage>
</organism>
<reference evidence="2 3" key="1">
    <citation type="submission" date="2018-11" db="EMBL/GenBank/DDBJ databases">
        <title>Whole genome sequencing of Pantoea sp. RIT388.</title>
        <authorList>
            <person name="Gan H.M."/>
            <person name="Hudson A.O."/>
        </authorList>
    </citation>
    <scope>NUCLEOTIDE SEQUENCE [LARGE SCALE GENOMIC DNA]</scope>
    <source>
        <strain evidence="2 3">RIT388</strain>
    </source>
</reference>
<name>A0A3N4NP10_9GAMM</name>
<protein>
    <submittedName>
        <fullName evidence="2">Glycine dehydrogenase</fullName>
    </submittedName>
</protein>
<sequence>MRKKCVCTSTRACRNLFATRIFVNRSNKVSSNGASIQQATPEEIQSLADSVMTQITAIYAQQNIHPNAVQQQMLASHVRAMALRSLTGEPLPEVEAELFEDISPETMQLAQQVVDLFGNLPREEAWLLSVHIEVARSN</sequence>
<dbReference type="Gene3D" id="1.10.1790.10">
    <property type="entry name" value="PRD domain"/>
    <property type="match status" value="1"/>
</dbReference>
<dbReference type="NCBIfam" id="TIGR03582">
    <property type="entry name" value="EF_0829"/>
    <property type="match status" value="1"/>
</dbReference>
<evidence type="ECO:0000313" key="2">
    <source>
        <dbReference type="EMBL" id="RPD96227.1"/>
    </source>
</evidence>
<gene>
    <name evidence="2" type="ORF">BBB56_18885</name>
</gene>
<dbReference type="SUPFAM" id="SSF63520">
    <property type="entry name" value="PTS-regulatory domain, PRD"/>
    <property type="match status" value="1"/>
</dbReference>
<dbReference type="OrthoDB" id="8589790at2"/>
<dbReference type="InterPro" id="IPR020044">
    <property type="entry name" value="PRD_EF0829/AHA3910"/>
</dbReference>
<feature type="domain" description="PRD" evidence="1">
    <location>
        <begin position="39"/>
        <end position="138"/>
    </location>
</feature>
<accession>A0A3N4NP10</accession>
<proteinExistence type="predicted"/>
<dbReference type="EMBL" id="RMVG01000018">
    <property type="protein sequence ID" value="RPD96227.1"/>
    <property type="molecule type" value="Genomic_DNA"/>
</dbReference>
<dbReference type="AlphaFoldDB" id="A0A3N4NP10"/>
<keyword evidence="3" id="KW-1185">Reference proteome</keyword>
<dbReference type="Proteomes" id="UP000281332">
    <property type="component" value="Unassembled WGS sequence"/>
</dbReference>
<dbReference type="InterPro" id="IPR036634">
    <property type="entry name" value="PRD_sf"/>
</dbReference>
<evidence type="ECO:0000259" key="1">
    <source>
        <dbReference type="PROSITE" id="PS51372"/>
    </source>
</evidence>
<dbReference type="InterPro" id="IPR011608">
    <property type="entry name" value="PRD"/>
</dbReference>